<dbReference type="InterPro" id="IPR012337">
    <property type="entry name" value="RNaseH-like_sf"/>
</dbReference>
<sequence>MILIVLSFQWNMRISPLSVLLVPPLATIVANEGFQVPRNCAPKMFFHPISDPRTEIPVSNVFTSIQQDLRSLDSDVVHSSSGSDPILSMVSSTSLVASLGFTSLMVPTTSVAVAQQSWSVNACHWNKSDKGIPVSSSKPDLDRDDLATIVADRGFQDLGSLDSDVVHFSAGSDPVLSMVSSTSLVASLGFTSLMVPTTSVVAAQDIENISPRPFQFQSLWLDHPDFMALVHRIWSSSFVDSSRVETEFSVVKDVIPSLVTDVENAFLISIPSTDDIYDTFFAMDAASAPGLTVFLEVRIVSPHQFGFIRNCHIEDCIALASECVNVMHKKCYRCNLAMKIYIRKAFDTLDWSFLRIALQAFGFSPVFMDWIDSNLGSSRLSVLINRSLESYFHCSRGVRQGDPLSLLLFVFDVNRLEIGCIRNCVDDLLILHRFDLCGRPARVPVIRSVIWSPPAPSWIKVNTDGAALSSLGVGGCRGVFRNCRAFMNGCFVVPLGQVFAFEAEILATSMAVNFAWQNGWHRIWLESDSSYVVQLLASRSEQVPWRIRQANDVSIRY</sequence>
<reference evidence="4" key="1">
    <citation type="journal article" date="2023" name="Plant J.">
        <title>Genome sequences and population genomics provide insights into the demographic history, inbreeding, and mutation load of two 'living fossil' tree species of Dipteronia.</title>
        <authorList>
            <person name="Feng Y."/>
            <person name="Comes H.P."/>
            <person name="Chen J."/>
            <person name="Zhu S."/>
            <person name="Lu R."/>
            <person name="Zhang X."/>
            <person name="Li P."/>
            <person name="Qiu J."/>
            <person name="Olsen K.M."/>
            <person name="Qiu Y."/>
        </authorList>
    </citation>
    <scope>NUCLEOTIDE SEQUENCE</scope>
    <source>
        <strain evidence="4">NBL</strain>
    </source>
</reference>
<dbReference type="GO" id="GO:0004523">
    <property type="term" value="F:RNA-DNA hybrid ribonuclease activity"/>
    <property type="evidence" value="ECO:0007669"/>
    <property type="project" value="InterPro"/>
</dbReference>
<dbReference type="GO" id="GO:0003676">
    <property type="term" value="F:nucleic acid binding"/>
    <property type="evidence" value="ECO:0007669"/>
    <property type="project" value="InterPro"/>
</dbReference>
<evidence type="ECO:0000313" key="4">
    <source>
        <dbReference type="EMBL" id="KAK3220867.1"/>
    </source>
</evidence>
<evidence type="ECO:0000313" key="5">
    <source>
        <dbReference type="Proteomes" id="UP001281410"/>
    </source>
</evidence>
<proteinExistence type="predicted"/>
<dbReference type="InterPro" id="IPR002156">
    <property type="entry name" value="RNaseH_domain"/>
</dbReference>
<dbReference type="SUPFAM" id="SSF53098">
    <property type="entry name" value="Ribonuclease H-like"/>
    <property type="match status" value="1"/>
</dbReference>
<feature type="signal peptide" evidence="1">
    <location>
        <begin position="1"/>
        <end position="16"/>
    </location>
</feature>
<accession>A0AAE0EAP8</accession>
<evidence type="ECO:0000259" key="3">
    <source>
        <dbReference type="Pfam" id="PF13456"/>
    </source>
</evidence>
<dbReference type="Pfam" id="PF00078">
    <property type="entry name" value="RVT_1"/>
    <property type="match status" value="1"/>
</dbReference>
<dbReference type="InterPro" id="IPR053151">
    <property type="entry name" value="RNase_H-like"/>
</dbReference>
<dbReference type="InterPro" id="IPR000477">
    <property type="entry name" value="RT_dom"/>
</dbReference>
<evidence type="ECO:0000259" key="2">
    <source>
        <dbReference type="Pfam" id="PF00078"/>
    </source>
</evidence>
<dbReference type="AlphaFoldDB" id="A0AAE0EAP8"/>
<feature type="domain" description="RNase H type-1" evidence="3">
    <location>
        <begin position="462"/>
        <end position="541"/>
    </location>
</feature>
<dbReference type="Proteomes" id="UP001281410">
    <property type="component" value="Unassembled WGS sequence"/>
</dbReference>
<dbReference type="InterPro" id="IPR044730">
    <property type="entry name" value="RNase_H-like_dom_plant"/>
</dbReference>
<dbReference type="InterPro" id="IPR036397">
    <property type="entry name" value="RNaseH_sf"/>
</dbReference>
<keyword evidence="5" id="KW-1185">Reference proteome</keyword>
<name>A0AAE0EAP8_9ROSI</name>
<evidence type="ECO:0000256" key="1">
    <source>
        <dbReference type="SAM" id="SignalP"/>
    </source>
</evidence>
<dbReference type="PANTHER" id="PTHR47723:SF23">
    <property type="entry name" value="REVERSE TRANSCRIPTASE-LIKE PROTEIN"/>
    <property type="match status" value="1"/>
</dbReference>
<dbReference type="CDD" id="cd06222">
    <property type="entry name" value="RNase_H_like"/>
    <property type="match status" value="1"/>
</dbReference>
<dbReference type="Gene3D" id="3.30.420.10">
    <property type="entry name" value="Ribonuclease H-like superfamily/Ribonuclease H"/>
    <property type="match status" value="1"/>
</dbReference>
<dbReference type="EMBL" id="JANJYJ010000004">
    <property type="protein sequence ID" value="KAK3220867.1"/>
    <property type="molecule type" value="Genomic_DNA"/>
</dbReference>
<dbReference type="Pfam" id="PF13456">
    <property type="entry name" value="RVT_3"/>
    <property type="match status" value="1"/>
</dbReference>
<evidence type="ECO:0008006" key="6">
    <source>
        <dbReference type="Google" id="ProtNLM"/>
    </source>
</evidence>
<organism evidence="4 5">
    <name type="scientific">Dipteronia sinensis</name>
    <dbReference type="NCBI Taxonomy" id="43782"/>
    <lineage>
        <taxon>Eukaryota</taxon>
        <taxon>Viridiplantae</taxon>
        <taxon>Streptophyta</taxon>
        <taxon>Embryophyta</taxon>
        <taxon>Tracheophyta</taxon>
        <taxon>Spermatophyta</taxon>
        <taxon>Magnoliopsida</taxon>
        <taxon>eudicotyledons</taxon>
        <taxon>Gunneridae</taxon>
        <taxon>Pentapetalae</taxon>
        <taxon>rosids</taxon>
        <taxon>malvids</taxon>
        <taxon>Sapindales</taxon>
        <taxon>Sapindaceae</taxon>
        <taxon>Hippocastanoideae</taxon>
        <taxon>Acereae</taxon>
        <taxon>Dipteronia</taxon>
    </lineage>
</organism>
<protein>
    <recommendedName>
        <fullName evidence="6">RNase H type-1 domain-containing protein</fullName>
    </recommendedName>
</protein>
<dbReference type="PANTHER" id="PTHR47723">
    <property type="entry name" value="OS05G0353850 PROTEIN"/>
    <property type="match status" value="1"/>
</dbReference>
<comment type="caution">
    <text evidence="4">The sequence shown here is derived from an EMBL/GenBank/DDBJ whole genome shotgun (WGS) entry which is preliminary data.</text>
</comment>
<keyword evidence="1" id="KW-0732">Signal</keyword>
<feature type="domain" description="Reverse transcriptase" evidence="2">
    <location>
        <begin position="298"/>
        <end position="422"/>
    </location>
</feature>
<feature type="chain" id="PRO_5042046436" description="RNase H type-1 domain-containing protein" evidence="1">
    <location>
        <begin position="17"/>
        <end position="557"/>
    </location>
</feature>
<gene>
    <name evidence="4" type="ORF">Dsin_014837</name>
</gene>